<dbReference type="STRING" id="592026.GCWU0000282_001934"/>
<dbReference type="EMBL" id="ACIL03000013">
    <property type="protein sequence ID" value="ESL03061.1"/>
    <property type="molecule type" value="Genomic_DNA"/>
</dbReference>
<organism evidence="2 3">
    <name type="scientific">Catonella morbi ATCC 51271</name>
    <dbReference type="NCBI Taxonomy" id="592026"/>
    <lineage>
        <taxon>Bacteria</taxon>
        <taxon>Bacillati</taxon>
        <taxon>Bacillota</taxon>
        <taxon>Clostridia</taxon>
        <taxon>Lachnospirales</taxon>
        <taxon>Lachnospiraceae</taxon>
        <taxon>Catonella</taxon>
    </lineage>
</organism>
<dbReference type="HOGENOM" id="CLU_027402_41_5_9"/>
<keyword evidence="3" id="KW-1185">Reference proteome</keyword>
<dbReference type="Proteomes" id="UP000018227">
    <property type="component" value="Unassembled WGS sequence"/>
</dbReference>
<evidence type="ECO:0000313" key="2">
    <source>
        <dbReference type="EMBL" id="ESL03061.1"/>
    </source>
</evidence>
<name>V2Y5U8_9FIRM</name>
<feature type="domain" description="Integrase catalytic" evidence="1">
    <location>
        <begin position="1"/>
        <end position="50"/>
    </location>
</feature>
<dbReference type="Pfam" id="PF13683">
    <property type="entry name" value="rve_3"/>
    <property type="match status" value="1"/>
</dbReference>
<evidence type="ECO:0000259" key="1">
    <source>
        <dbReference type="Pfam" id="PF13683"/>
    </source>
</evidence>
<dbReference type="AlphaFoldDB" id="V2Y5U8"/>
<protein>
    <recommendedName>
        <fullName evidence="1">Integrase catalytic domain-containing protein</fullName>
    </recommendedName>
</protein>
<reference evidence="2 3" key="1">
    <citation type="submission" date="2013-06" db="EMBL/GenBank/DDBJ databases">
        <authorList>
            <person name="Weinstock G."/>
            <person name="Sodergren E."/>
            <person name="Clifton S."/>
            <person name="Fulton L."/>
            <person name="Fulton B."/>
            <person name="Courtney L."/>
            <person name="Fronick C."/>
            <person name="Harrison M."/>
            <person name="Strong C."/>
            <person name="Farmer C."/>
            <person name="Delahaunty K."/>
            <person name="Markovic C."/>
            <person name="Hall O."/>
            <person name="Minx P."/>
            <person name="Tomlinson C."/>
            <person name="Mitreva M."/>
            <person name="Nelson J."/>
            <person name="Hou S."/>
            <person name="Wollam A."/>
            <person name="Pepin K.H."/>
            <person name="Johnson M."/>
            <person name="Bhonagiri V."/>
            <person name="Nash W.E."/>
            <person name="Warren W."/>
            <person name="Chinwalla A."/>
            <person name="Mardis E.R."/>
            <person name="Wilson R.K."/>
        </authorList>
    </citation>
    <scope>NUCLEOTIDE SEQUENCE [LARGE SCALE GENOMIC DNA]</scope>
    <source>
        <strain evidence="2 3">ATCC 51271</strain>
    </source>
</reference>
<dbReference type="InterPro" id="IPR001584">
    <property type="entry name" value="Integrase_cat-core"/>
</dbReference>
<dbReference type="SUPFAM" id="SSF53098">
    <property type="entry name" value="Ribonuclease H-like"/>
    <property type="match status" value="1"/>
</dbReference>
<comment type="caution">
    <text evidence="2">The sequence shown here is derived from an EMBL/GenBank/DDBJ whole genome shotgun (WGS) entry which is preliminary data.</text>
</comment>
<dbReference type="GO" id="GO:0015074">
    <property type="term" value="P:DNA integration"/>
    <property type="evidence" value="ECO:0007669"/>
    <property type="project" value="InterPro"/>
</dbReference>
<gene>
    <name evidence="2" type="ORF">GCWU0000282_001934</name>
</gene>
<dbReference type="InterPro" id="IPR012337">
    <property type="entry name" value="RNaseH-like_sf"/>
</dbReference>
<evidence type="ECO:0000313" key="3">
    <source>
        <dbReference type="Proteomes" id="UP000018227"/>
    </source>
</evidence>
<sequence length="58" mass="7276">MERYFNTLKTDQIYQHRYHTEKELYAAIEEFAYVHYNHVRPHAYNKYKTPYEARYGVK</sequence>
<accession>V2Y5U8</accession>
<proteinExistence type="predicted"/>
<dbReference type="eggNOG" id="COG2801">
    <property type="taxonomic scope" value="Bacteria"/>
</dbReference>